<keyword evidence="6" id="KW-1185">Reference proteome</keyword>
<dbReference type="OrthoDB" id="18302at2759"/>
<keyword evidence="3" id="KW-0472">Membrane</keyword>
<feature type="region of interest" description="Disordered" evidence="2">
    <location>
        <begin position="81"/>
        <end position="171"/>
    </location>
</feature>
<feature type="compositionally biased region" description="Polar residues" evidence="2">
    <location>
        <begin position="125"/>
        <end position="138"/>
    </location>
</feature>
<feature type="transmembrane region" description="Helical" evidence="3">
    <location>
        <begin position="892"/>
        <end position="913"/>
    </location>
</feature>
<protein>
    <submittedName>
        <fullName evidence="5">Sporulation protein rmd8</fullName>
    </submittedName>
</protein>
<evidence type="ECO:0000313" key="6">
    <source>
        <dbReference type="Proteomes" id="UP001056012"/>
    </source>
</evidence>
<name>A0A9Q9DTU2_CURCL</name>
<feature type="compositionally biased region" description="Acidic residues" evidence="2">
    <location>
        <begin position="505"/>
        <end position="529"/>
    </location>
</feature>
<accession>A0A9Q9DTU2</accession>
<feature type="domain" description="RGS" evidence="4">
    <location>
        <begin position="171"/>
        <end position="248"/>
    </location>
</feature>
<evidence type="ECO:0000313" key="5">
    <source>
        <dbReference type="EMBL" id="USP79117.1"/>
    </source>
</evidence>
<dbReference type="Proteomes" id="UP001056012">
    <property type="component" value="Chromosome 4"/>
</dbReference>
<feature type="region of interest" description="Disordered" evidence="2">
    <location>
        <begin position="448"/>
        <end position="554"/>
    </location>
</feature>
<feature type="transmembrane region" description="Helical" evidence="3">
    <location>
        <begin position="338"/>
        <end position="358"/>
    </location>
</feature>
<dbReference type="InterPro" id="IPR016137">
    <property type="entry name" value="RGS"/>
</dbReference>
<dbReference type="SMART" id="SM00315">
    <property type="entry name" value="RGS"/>
    <property type="match status" value="1"/>
</dbReference>
<feature type="region of interest" description="Disordered" evidence="2">
    <location>
        <begin position="413"/>
        <end position="434"/>
    </location>
</feature>
<dbReference type="PANTHER" id="PTHR16255:SF4">
    <property type="entry name" value="SPORULATION PROTEIN RMD8"/>
    <property type="match status" value="1"/>
</dbReference>
<dbReference type="InterPro" id="IPR044926">
    <property type="entry name" value="RGS_subdomain_2"/>
</dbReference>
<organism evidence="5 6">
    <name type="scientific">Curvularia clavata</name>
    <dbReference type="NCBI Taxonomy" id="95742"/>
    <lineage>
        <taxon>Eukaryota</taxon>
        <taxon>Fungi</taxon>
        <taxon>Dikarya</taxon>
        <taxon>Ascomycota</taxon>
        <taxon>Pezizomycotina</taxon>
        <taxon>Dothideomycetes</taxon>
        <taxon>Pleosporomycetidae</taxon>
        <taxon>Pleosporales</taxon>
        <taxon>Pleosporineae</taxon>
        <taxon>Pleosporaceae</taxon>
        <taxon>Curvularia</taxon>
    </lineage>
</organism>
<dbReference type="PROSITE" id="PS50132">
    <property type="entry name" value="RGS"/>
    <property type="match status" value="1"/>
</dbReference>
<dbReference type="AlphaFoldDB" id="A0A9Q9DTU2"/>
<keyword evidence="3" id="KW-0812">Transmembrane</keyword>
<dbReference type="EMBL" id="CP089277">
    <property type="protein sequence ID" value="USP79117.1"/>
    <property type="molecule type" value="Genomic_DNA"/>
</dbReference>
<dbReference type="PANTHER" id="PTHR16255">
    <property type="entry name" value="REQUIRED FOR MEIOTIC NUCLEAR DIVISION PROTEIN 1 HOMOLOG"/>
    <property type="match status" value="1"/>
</dbReference>
<proteinExistence type="inferred from homology"/>
<reference evidence="5" key="1">
    <citation type="submission" date="2021-12" db="EMBL/GenBank/DDBJ databases">
        <title>Curvularia clavata genome.</title>
        <authorList>
            <person name="Cao Y."/>
        </authorList>
    </citation>
    <scope>NUCLEOTIDE SEQUENCE</scope>
    <source>
        <strain evidence="5">Yc1106</strain>
    </source>
</reference>
<dbReference type="GO" id="GO:0005739">
    <property type="term" value="C:mitochondrion"/>
    <property type="evidence" value="ECO:0007669"/>
    <property type="project" value="UniProtKB-ARBA"/>
</dbReference>
<evidence type="ECO:0000256" key="2">
    <source>
        <dbReference type="SAM" id="MobiDB-lite"/>
    </source>
</evidence>
<feature type="transmembrane region" description="Helical" evidence="3">
    <location>
        <begin position="256"/>
        <end position="276"/>
    </location>
</feature>
<sequence>MSHPDDKVAMDYGPTRNRFPTLFEVLSRKTVAPLDLFSFYIYMRDQQRSVDYLDFWLDVSQHLQLCRLYVRRLHRSMIEGTPDLDNRYSTFASDNAGEGPSSEKAENMSDQRLSAFLRSERGSRNHSPQNSQGSNQTGDFPRPSPHLPGTPGDSGSPGQNSSVDNSQPRREDLRASAEKILYTYLLPGSEREIIIPQSILSDVQEAIEGPEQRADPELFDHAKDYVFQAMERDAYPGFLQSKGLGNLVPQSMMLRLIVGLISFFAAMWASFILIFLDKPRSTRCWIILPFTIAIYFIFTHQYMLDPIIAIAGYSEYTFFDFNKIREPFVKKTLARRSLTVLVMFLVVTVALCCLFIFVPGKRLAPPGYRLVSPYALPSTTIVETGLKWIVTTSKMSGPTAKSKRGPTVLMTDARDSASRAPPQRPSAVQRQGTSARLISVDNILQYASDIPSQQRRGPPGNRPTMHTRTPSGRHPLDPRLTGRLIPQHMPTRSSKLSEKLVLLPETEEQEEEEKNEFDDDEYDGPPTDEDLARRTTKGGPNDKSYAERLPKARRTDKLSRVTAYCTAQAYKMKGTAQFVKDQHHARTKLYDDCLYTVYHLPLLPGSDGYRVRSSPALKSPGGKTVLDEEIERNEQRDHHEGYFGDEETYFVRDEHELDQPYSNMHDRRDSAENSRVAPNALTFGEMFVFSYGVAVFWNFTEKQEKDILADLTFSSTATGISLATRPLTESDFETEEFHFEYNPDIPRPRVYNDMITLKSGDHMIKLAMSHAIAQSTKLSLFEEGMNRTMLAAQNVPKRLALTGKLGMRRTDVVKMIGQLFTSRVEVNLSSNMLDTPAFFWDAEPTLHPLYTAIREYLEIKPRIQVLNERCQVFLDLGEILSDSISDRKMTKITWIIIVLIVLSICITCLEVLLRFAILQKGKQSVPAAGGAGGVGVMMVGQSLKGMGPPAYAGPGLLAARGLIWVGGGIKSLLVG</sequence>
<feature type="transmembrane region" description="Helical" evidence="3">
    <location>
        <begin position="282"/>
        <end position="298"/>
    </location>
</feature>
<dbReference type="InterPro" id="IPR036305">
    <property type="entry name" value="RGS_sf"/>
</dbReference>
<feature type="compositionally biased region" description="Polar residues" evidence="2">
    <location>
        <begin position="156"/>
        <end position="166"/>
    </location>
</feature>
<keyword evidence="3" id="KW-1133">Transmembrane helix</keyword>
<comment type="similarity">
    <text evidence="1">Belongs to the RMD1/sif2 family.</text>
</comment>
<evidence type="ECO:0000256" key="3">
    <source>
        <dbReference type="SAM" id="Phobius"/>
    </source>
</evidence>
<dbReference type="InterPro" id="IPR003734">
    <property type="entry name" value="DUF155"/>
</dbReference>
<dbReference type="VEuPathDB" id="FungiDB:yc1106_06391"/>
<evidence type="ECO:0000256" key="1">
    <source>
        <dbReference type="ARBA" id="ARBA00008306"/>
    </source>
</evidence>
<dbReference type="SUPFAM" id="SSF48097">
    <property type="entry name" value="Regulator of G-protein signaling, RGS"/>
    <property type="match status" value="1"/>
</dbReference>
<dbReference type="Pfam" id="PF02582">
    <property type="entry name" value="DUF155"/>
    <property type="match status" value="1"/>
</dbReference>
<dbReference type="Pfam" id="PF00615">
    <property type="entry name" value="RGS"/>
    <property type="match status" value="1"/>
</dbReference>
<gene>
    <name evidence="5" type="ORF">yc1106_06391</name>
</gene>
<dbReference type="Gene3D" id="1.10.167.10">
    <property type="entry name" value="Regulator of G-protein Signalling 4, domain 2"/>
    <property type="match status" value="1"/>
</dbReference>
<dbReference type="InterPro" id="IPR051624">
    <property type="entry name" value="RMD1/Sad1-interacting"/>
</dbReference>
<feature type="compositionally biased region" description="Basic and acidic residues" evidence="2">
    <location>
        <begin position="544"/>
        <end position="554"/>
    </location>
</feature>
<dbReference type="CDD" id="cd07440">
    <property type="entry name" value="RGS"/>
    <property type="match status" value="1"/>
</dbReference>
<evidence type="ECO:0000259" key="4">
    <source>
        <dbReference type="PROSITE" id="PS50132"/>
    </source>
</evidence>